<feature type="chain" id="PRO_5041910934" evidence="4">
    <location>
        <begin position="32"/>
        <end position="324"/>
    </location>
</feature>
<organism evidence="6 7">
    <name type="scientific">Frankliniella fusca</name>
    <dbReference type="NCBI Taxonomy" id="407009"/>
    <lineage>
        <taxon>Eukaryota</taxon>
        <taxon>Metazoa</taxon>
        <taxon>Ecdysozoa</taxon>
        <taxon>Arthropoda</taxon>
        <taxon>Hexapoda</taxon>
        <taxon>Insecta</taxon>
        <taxon>Pterygota</taxon>
        <taxon>Neoptera</taxon>
        <taxon>Paraneoptera</taxon>
        <taxon>Thysanoptera</taxon>
        <taxon>Terebrantia</taxon>
        <taxon>Thripoidea</taxon>
        <taxon>Thripidae</taxon>
        <taxon>Frankliniella</taxon>
    </lineage>
</organism>
<feature type="region of interest" description="Disordered" evidence="3">
    <location>
        <begin position="87"/>
        <end position="219"/>
    </location>
</feature>
<proteinExistence type="predicted"/>
<evidence type="ECO:0000256" key="3">
    <source>
        <dbReference type="SAM" id="MobiDB-lite"/>
    </source>
</evidence>
<reference evidence="6" key="1">
    <citation type="submission" date="2021-07" db="EMBL/GenBank/DDBJ databases">
        <authorList>
            <person name="Catto M.A."/>
            <person name="Jacobson A."/>
            <person name="Kennedy G."/>
            <person name="Labadie P."/>
            <person name="Hunt B.G."/>
            <person name="Srinivasan R."/>
        </authorList>
    </citation>
    <scope>NUCLEOTIDE SEQUENCE</scope>
    <source>
        <strain evidence="6">PL_HMW_Pooled</strain>
        <tissue evidence="6">Head</tissue>
    </source>
</reference>
<feature type="compositionally biased region" description="Basic and acidic residues" evidence="3">
    <location>
        <begin position="181"/>
        <end position="207"/>
    </location>
</feature>
<dbReference type="InterPro" id="IPR003614">
    <property type="entry name" value="Knottins"/>
</dbReference>
<evidence type="ECO:0000256" key="1">
    <source>
        <dbReference type="ARBA" id="ARBA00004613"/>
    </source>
</evidence>
<comment type="subcellular location">
    <subcellularLocation>
        <location evidence="1">Secreted</location>
    </subcellularLocation>
</comment>
<keyword evidence="4" id="KW-0732">Signal</keyword>
<evidence type="ECO:0000313" key="7">
    <source>
        <dbReference type="Proteomes" id="UP001219518"/>
    </source>
</evidence>
<keyword evidence="2" id="KW-0964">Secreted</keyword>
<dbReference type="Pfam" id="PF00304">
    <property type="entry name" value="Gamma-thionin"/>
    <property type="match status" value="1"/>
</dbReference>
<feature type="compositionally biased region" description="Polar residues" evidence="3">
    <location>
        <begin position="163"/>
        <end position="179"/>
    </location>
</feature>
<gene>
    <name evidence="6" type="ORF">KUF71_014434</name>
</gene>
<keyword evidence="7" id="KW-1185">Reference proteome</keyword>
<name>A0AAE1HRJ0_9NEOP</name>
<evidence type="ECO:0000256" key="4">
    <source>
        <dbReference type="SAM" id="SignalP"/>
    </source>
</evidence>
<feature type="compositionally biased region" description="Low complexity" evidence="3">
    <location>
        <begin position="142"/>
        <end position="159"/>
    </location>
</feature>
<evidence type="ECO:0000256" key="2">
    <source>
        <dbReference type="ARBA" id="ARBA00022525"/>
    </source>
</evidence>
<feature type="compositionally biased region" description="Polar residues" evidence="3">
    <location>
        <begin position="87"/>
        <end position="99"/>
    </location>
</feature>
<feature type="compositionally biased region" description="Low complexity" evidence="3">
    <location>
        <begin position="112"/>
        <end position="135"/>
    </location>
</feature>
<sequence length="324" mass="34451">MTHPSARRRALVLSLAGVCLLLEGVLVESEARYVSTQDPRPHKGKCVEGPGGPAACRKVCAEEEGSGGHCSPEGECICSGAYKTSRVSTVGTEGPSATTPAEEGQGRRPSVTAAAAAAPGARTAAAAAAGRAASTGRGGSGASASPRGAPAPTRTPAGAHRTGSPSKSLTPTHSHSTASDCRVEGRWGEDHGGQRRVVDGRTEKEIDNGSAERVGDRDGRYHHNNRVLRDIYRTWRQLHDIFRHLHDIFRHLHDTCRIWRHLYDIFRHRHDTYRICGHRQLLGGAHDVADSSDGSGGGHGRGSSSRTDQQCGGRFFLGYHEGGP</sequence>
<dbReference type="Proteomes" id="UP001219518">
    <property type="component" value="Unassembled WGS sequence"/>
</dbReference>
<protein>
    <submittedName>
        <fullName evidence="6">Drosomycin</fullName>
    </submittedName>
</protein>
<accession>A0AAE1HRJ0</accession>
<feature type="signal peptide" evidence="4">
    <location>
        <begin position="1"/>
        <end position="31"/>
    </location>
</feature>
<feature type="domain" description="Knottins-like" evidence="5">
    <location>
        <begin position="42"/>
        <end position="80"/>
    </location>
</feature>
<comment type="caution">
    <text evidence="6">The sequence shown here is derived from an EMBL/GenBank/DDBJ whole genome shotgun (WGS) entry which is preliminary data.</text>
</comment>
<reference evidence="6" key="2">
    <citation type="journal article" date="2023" name="BMC Genomics">
        <title>Pest status, molecular evolution, and epigenetic factors derived from the genome assembly of Frankliniella fusca, a thysanopteran phytovirus vector.</title>
        <authorList>
            <person name="Catto M.A."/>
            <person name="Labadie P.E."/>
            <person name="Jacobson A.L."/>
            <person name="Kennedy G.G."/>
            <person name="Srinivasan R."/>
            <person name="Hunt B.G."/>
        </authorList>
    </citation>
    <scope>NUCLEOTIDE SEQUENCE</scope>
    <source>
        <strain evidence="6">PL_HMW_Pooled</strain>
    </source>
</reference>
<feature type="region of interest" description="Disordered" evidence="3">
    <location>
        <begin position="287"/>
        <end position="312"/>
    </location>
</feature>
<evidence type="ECO:0000313" key="6">
    <source>
        <dbReference type="EMBL" id="KAK3926185.1"/>
    </source>
</evidence>
<evidence type="ECO:0000259" key="5">
    <source>
        <dbReference type="Pfam" id="PF00304"/>
    </source>
</evidence>
<dbReference type="AlphaFoldDB" id="A0AAE1HRJ0"/>
<dbReference type="EMBL" id="JAHWGI010001243">
    <property type="protein sequence ID" value="KAK3926185.1"/>
    <property type="molecule type" value="Genomic_DNA"/>
</dbReference>